<protein>
    <submittedName>
        <fullName evidence="1">Uncharacterized protein</fullName>
    </submittedName>
</protein>
<name>A0A6I4VPZ6_9BACL</name>
<dbReference type="EMBL" id="WUUL01000003">
    <property type="protein sequence ID" value="MXQ53143.1"/>
    <property type="molecule type" value="Genomic_DNA"/>
</dbReference>
<gene>
    <name evidence="1" type="ORF">GSM42_05225</name>
</gene>
<dbReference type="AlphaFoldDB" id="A0A6I4VPZ6"/>
<comment type="caution">
    <text evidence="1">The sequence shown here is derived from an EMBL/GenBank/DDBJ whole genome shotgun (WGS) entry which is preliminary data.</text>
</comment>
<accession>A0A6I4VPZ6</accession>
<proteinExistence type="predicted"/>
<evidence type="ECO:0000313" key="1">
    <source>
        <dbReference type="EMBL" id="MXQ53143.1"/>
    </source>
</evidence>
<evidence type="ECO:0000313" key="2">
    <source>
        <dbReference type="Proteomes" id="UP000430692"/>
    </source>
</evidence>
<organism evidence="1 2">
    <name type="scientific">Shimazuella alba</name>
    <dbReference type="NCBI Taxonomy" id="2690964"/>
    <lineage>
        <taxon>Bacteria</taxon>
        <taxon>Bacillati</taxon>
        <taxon>Bacillota</taxon>
        <taxon>Bacilli</taxon>
        <taxon>Bacillales</taxon>
        <taxon>Thermoactinomycetaceae</taxon>
        <taxon>Shimazuella</taxon>
    </lineage>
</organism>
<dbReference type="RefSeq" id="WP_160800508.1">
    <property type="nucleotide sequence ID" value="NZ_WUUL01000003.1"/>
</dbReference>
<keyword evidence="2" id="KW-1185">Reference proteome</keyword>
<dbReference type="Proteomes" id="UP000430692">
    <property type="component" value="Unassembled WGS sequence"/>
</dbReference>
<reference evidence="1 2" key="1">
    <citation type="submission" date="2019-12" db="EMBL/GenBank/DDBJ databases">
        <title>Whole-genome analyses of novel actinobacteria.</title>
        <authorList>
            <person name="Sahin N."/>
            <person name="Saygin H."/>
        </authorList>
    </citation>
    <scope>NUCLEOTIDE SEQUENCE [LARGE SCALE GENOMIC DNA]</scope>
    <source>
        <strain evidence="1 2">KC615</strain>
    </source>
</reference>
<sequence length="59" mass="6741">MKQNKQLGIEISGTIYSEDAHTNINHEEFLEKFIAFVEKNNWLFGGGTKQVDENGELVK</sequence>